<dbReference type="Bgee" id="ENSCPOG00000007762">
    <property type="expression patterns" value="Expressed in testis and 10 other cell types or tissues"/>
</dbReference>
<dbReference type="AlphaFoldDB" id="A0A286XZ72"/>
<name>A0A286XZ72_CAVPO</name>
<evidence type="ECO:0000256" key="1">
    <source>
        <dbReference type="SAM" id="MobiDB-lite"/>
    </source>
</evidence>
<dbReference type="PANTHER" id="PTHR14693">
    <property type="entry name" value="RIKEN CDNA 1700018B08"/>
    <property type="match status" value="1"/>
</dbReference>
<sequence length="141" mass="16144">KMTSETPRRKGDQQSGRNAPPGHRPGSRKWKNTSQTFKKEVCLQDRPCSRLGRSREHVCCKCRARFRGRLPVPRAEAALPYWVPLSLRPRKQILKTVQSPVSTPTMACLCLCHRFGGLLPVPREQAVMPYWVPRGLRSQQQ</sequence>
<reference evidence="2" key="2">
    <citation type="submission" date="2025-08" db="UniProtKB">
        <authorList>
            <consortium name="Ensembl"/>
        </authorList>
    </citation>
    <scope>IDENTIFICATION</scope>
    <source>
        <strain evidence="2">2N</strain>
    </source>
</reference>
<evidence type="ECO:0000313" key="3">
    <source>
        <dbReference type="Proteomes" id="UP000005447"/>
    </source>
</evidence>
<dbReference type="EMBL" id="AAKN02057889">
    <property type="status" value="NOT_ANNOTATED_CDS"/>
    <property type="molecule type" value="Genomic_DNA"/>
</dbReference>
<dbReference type="Pfam" id="PF15132">
    <property type="entry name" value="DUF4568"/>
    <property type="match status" value="1"/>
</dbReference>
<organism evidence="2 3">
    <name type="scientific">Cavia porcellus</name>
    <name type="common">Guinea pig</name>
    <dbReference type="NCBI Taxonomy" id="10141"/>
    <lineage>
        <taxon>Eukaryota</taxon>
        <taxon>Metazoa</taxon>
        <taxon>Chordata</taxon>
        <taxon>Craniata</taxon>
        <taxon>Vertebrata</taxon>
        <taxon>Euteleostomi</taxon>
        <taxon>Mammalia</taxon>
        <taxon>Eutheria</taxon>
        <taxon>Euarchontoglires</taxon>
        <taxon>Glires</taxon>
        <taxon>Rodentia</taxon>
        <taxon>Hystricomorpha</taxon>
        <taxon>Caviidae</taxon>
        <taxon>Cavia</taxon>
    </lineage>
</organism>
<dbReference type="Proteomes" id="UP000005447">
    <property type="component" value="Unassembled WGS sequence"/>
</dbReference>
<dbReference type="GeneTree" id="ENSGT00390000003910"/>
<dbReference type="Ensembl" id="ENSCPOT00000043500.1">
    <property type="protein sequence ID" value="ENSCPOP00000030751.1"/>
    <property type="gene ID" value="ENSCPOG00000007762.4"/>
</dbReference>
<protein>
    <submittedName>
        <fullName evidence="2">Uncharacterized protein</fullName>
    </submittedName>
</protein>
<dbReference type="PANTHER" id="PTHR14693:SF0">
    <property type="entry name" value="RIKEN CDNA 1700018B08 GENE"/>
    <property type="match status" value="1"/>
</dbReference>
<reference evidence="2" key="3">
    <citation type="submission" date="2025-09" db="UniProtKB">
        <authorList>
            <consortium name="Ensembl"/>
        </authorList>
    </citation>
    <scope>IDENTIFICATION</scope>
    <source>
        <strain evidence="2">2N</strain>
    </source>
</reference>
<evidence type="ECO:0000313" key="2">
    <source>
        <dbReference type="Ensembl" id="ENSCPOP00000030751.1"/>
    </source>
</evidence>
<proteinExistence type="predicted"/>
<dbReference type="InterPro" id="IPR027919">
    <property type="entry name" value="DUF4568"/>
</dbReference>
<accession>A0A286XZ72</accession>
<reference evidence="3" key="1">
    <citation type="journal article" date="2011" name="Nature">
        <title>A high-resolution map of human evolutionary constraint using 29 mammals.</title>
        <authorList>
            <person name="Lindblad-Toh K."/>
            <person name="Garber M."/>
            <person name="Zuk O."/>
            <person name="Lin M.F."/>
            <person name="Parker B.J."/>
            <person name="Washietl S."/>
            <person name="Kheradpour P."/>
            <person name="Ernst J."/>
            <person name="Jordan G."/>
            <person name="Mauceli E."/>
            <person name="Ward L.D."/>
            <person name="Lowe C.B."/>
            <person name="Holloway A.K."/>
            <person name="Clamp M."/>
            <person name="Gnerre S."/>
            <person name="Alfoldi J."/>
            <person name="Beal K."/>
            <person name="Chang J."/>
            <person name="Clawson H."/>
            <person name="Cuff J."/>
            <person name="Di Palma F."/>
            <person name="Fitzgerald S."/>
            <person name="Flicek P."/>
            <person name="Guttman M."/>
            <person name="Hubisz M.J."/>
            <person name="Jaffe D.B."/>
            <person name="Jungreis I."/>
            <person name="Kent W.J."/>
            <person name="Kostka D."/>
            <person name="Lara M."/>
            <person name="Martins A.L."/>
            <person name="Massingham T."/>
            <person name="Moltke I."/>
            <person name="Raney B.J."/>
            <person name="Rasmussen M.D."/>
            <person name="Robinson J."/>
            <person name="Stark A."/>
            <person name="Vilella A.J."/>
            <person name="Wen J."/>
            <person name="Xie X."/>
            <person name="Zody M.C."/>
            <person name="Baldwin J."/>
            <person name="Bloom T."/>
            <person name="Chin C.W."/>
            <person name="Heiman D."/>
            <person name="Nicol R."/>
            <person name="Nusbaum C."/>
            <person name="Young S."/>
            <person name="Wilkinson J."/>
            <person name="Worley K.C."/>
            <person name="Kovar C.L."/>
            <person name="Muzny D.M."/>
            <person name="Gibbs R.A."/>
            <person name="Cree A."/>
            <person name="Dihn H.H."/>
            <person name="Fowler G."/>
            <person name="Jhangiani S."/>
            <person name="Joshi V."/>
            <person name="Lee S."/>
            <person name="Lewis L.R."/>
            <person name="Nazareth L.V."/>
            <person name="Okwuonu G."/>
            <person name="Santibanez J."/>
            <person name="Warren W.C."/>
            <person name="Mardis E.R."/>
            <person name="Weinstock G.M."/>
            <person name="Wilson R.K."/>
            <person name="Delehaunty K."/>
            <person name="Dooling D."/>
            <person name="Fronik C."/>
            <person name="Fulton L."/>
            <person name="Fulton B."/>
            <person name="Graves T."/>
            <person name="Minx P."/>
            <person name="Sodergren E."/>
            <person name="Birney E."/>
            <person name="Margulies E.H."/>
            <person name="Herrero J."/>
            <person name="Green E.D."/>
            <person name="Haussler D."/>
            <person name="Siepel A."/>
            <person name="Goldman N."/>
            <person name="Pollard K.S."/>
            <person name="Pedersen J.S."/>
            <person name="Lander E.S."/>
            <person name="Kellis M."/>
        </authorList>
    </citation>
    <scope>NUCLEOTIDE SEQUENCE [LARGE SCALE GENOMIC DNA]</scope>
    <source>
        <strain evidence="3">2N</strain>
    </source>
</reference>
<feature type="region of interest" description="Disordered" evidence="1">
    <location>
        <begin position="1"/>
        <end position="33"/>
    </location>
</feature>
<keyword evidence="3" id="KW-1185">Reference proteome</keyword>
<dbReference type="VEuPathDB" id="HostDB:ENSCPOG00000007762"/>
<dbReference type="OMA" id="CLQDRPC"/>
<gene>
    <name evidence="2" type="primary">CUNH16orf95</name>
</gene>
<dbReference type="InParanoid" id="A0A286XZ72"/>
<feature type="compositionally biased region" description="Basic and acidic residues" evidence="1">
    <location>
        <begin position="1"/>
        <end position="12"/>
    </location>
</feature>